<feature type="domain" description="SCP" evidence="2">
    <location>
        <begin position="68"/>
        <end position="173"/>
    </location>
</feature>
<sequence>MNRRKTALTIRVVAVAVLLAFNVARVAAKTGISAIGLAEDPFFFVPEHPEEDGGNIPARVEPELWKLANAERLSAGLPPLVWDEQLADAARAKTGDMVRRGYFSLDSPGVGAADDWLRRFGIRFRAAAMDVACNRSAEEAFRMLAMSPVYRRHLLDPAFTRTGAGAAAGGPCGGMFAQLFAD</sequence>
<proteinExistence type="predicted"/>
<protein>
    <recommendedName>
        <fullName evidence="2">SCP domain-containing protein</fullName>
    </recommendedName>
</protein>
<name>A0A2A6E234_9BACL</name>
<dbReference type="PANTHER" id="PTHR31157">
    <property type="entry name" value="SCP DOMAIN-CONTAINING PROTEIN"/>
    <property type="match status" value="1"/>
</dbReference>
<feature type="chain" id="PRO_5038851354" description="SCP domain-containing protein" evidence="1">
    <location>
        <begin position="29"/>
        <end position="182"/>
    </location>
</feature>
<dbReference type="PANTHER" id="PTHR31157:SF1">
    <property type="entry name" value="SCP DOMAIN-CONTAINING PROTEIN"/>
    <property type="match status" value="1"/>
</dbReference>
<dbReference type="InterPro" id="IPR035940">
    <property type="entry name" value="CAP_sf"/>
</dbReference>
<dbReference type="InterPro" id="IPR014044">
    <property type="entry name" value="CAP_dom"/>
</dbReference>
<dbReference type="Proteomes" id="UP000243688">
    <property type="component" value="Unassembled WGS sequence"/>
</dbReference>
<evidence type="ECO:0000313" key="4">
    <source>
        <dbReference type="Proteomes" id="UP000243688"/>
    </source>
</evidence>
<organism evidence="3 4">
    <name type="scientific">Candidatus Reconcilbacillus cellulovorans</name>
    <dbReference type="NCBI Taxonomy" id="1906605"/>
    <lineage>
        <taxon>Bacteria</taxon>
        <taxon>Bacillati</taxon>
        <taxon>Bacillota</taxon>
        <taxon>Bacilli</taxon>
        <taxon>Bacillales</taxon>
        <taxon>Paenibacillaceae</taxon>
        <taxon>Candidatus Reconcilbacillus</taxon>
    </lineage>
</organism>
<feature type="signal peptide" evidence="1">
    <location>
        <begin position="1"/>
        <end position="28"/>
    </location>
</feature>
<dbReference type="AlphaFoldDB" id="A0A2A6E234"/>
<reference evidence="3 4" key="1">
    <citation type="submission" date="2016-12" db="EMBL/GenBank/DDBJ databases">
        <title>Candidatus Reconcilibacillus cellulovorans genome.</title>
        <authorList>
            <person name="Kolinko S."/>
            <person name="Wu Y.-W."/>
            <person name="Tachea F."/>
            <person name="Denzel E."/>
            <person name="Hiras J."/>
            <person name="Baecker N."/>
            <person name="Chan L.J."/>
            <person name="Eichorst S.A."/>
            <person name="Frey D."/>
            <person name="Adams P.D."/>
            <person name="Pray T."/>
            <person name="Tanjore D."/>
            <person name="Petzold C.J."/>
            <person name="Gladden J.M."/>
            <person name="Simmons B.A."/>
            <person name="Singer S.W."/>
        </authorList>
    </citation>
    <scope>NUCLEOTIDE SEQUENCE [LARGE SCALE GENOMIC DNA]</scope>
    <source>
        <strain evidence="3">JTherm</strain>
    </source>
</reference>
<dbReference type="CDD" id="cd05379">
    <property type="entry name" value="CAP_bacterial"/>
    <property type="match status" value="1"/>
</dbReference>
<accession>A0A2A6E234</accession>
<dbReference type="Gene3D" id="3.40.33.10">
    <property type="entry name" value="CAP"/>
    <property type="match status" value="1"/>
</dbReference>
<dbReference type="SUPFAM" id="SSF55797">
    <property type="entry name" value="PR-1-like"/>
    <property type="match status" value="1"/>
</dbReference>
<dbReference type="Pfam" id="PF00188">
    <property type="entry name" value="CAP"/>
    <property type="match status" value="1"/>
</dbReference>
<evidence type="ECO:0000313" key="3">
    <source>
        <dbReference type="EMBL" id="PDO11055.1"/>
    </source>
</evidence>
<dbReference type="EMBL" id="MOXJ01000006">
    <property type="protein sequence ID" value="PDO11055.1"/>
    <property type="molecule type" value="Genomic_DNA"/>
</dbReference>
<gene>
    <name evidence="3" type="ORF">BLM47_04370</name>
</gene>
<evidence type="ECO:0000259" key="2">
    <source>
        <dbReference type="Pfam" id="PF00188"/>
    </source>
</evidence>
<keyword evidence="1" id="KW-0732">Signal</keyword>
<comment type="caution">
    <text evidence="3">The sequence shown here is derived from an EMBL/GenBank/DDBJ whole genome shotgun (WGS) entry which is preliminary data.</text>
</comment>
<evidence type="ECO:0000256" key="1">
    <source>
        <dbReference type="SAM" id="SignalP"/>
    </source>
</evidence>